<accession>A0ACC3NEL1</accession>
<reference evidence="1" key="1">
    <citation type="submission" date="2023-07" db="EMBL/GenBank/DDBJ databases">
        <title>Black Yeasts Isolated from many extreme environments.</title>
        <authorList>
            <person name="Coleine C."/>
            <person name="Stajich J.E."/>
            <person name="Selbmann L."/>
        </authorList>
    </citation>
    <scope>NUCLEOTIDE SEQUENCE</scope>
    <source>
        <strain evidence="1">CCFEE 5714</strain>
    </source>
</reference>
<dbReference type="Proteomes" id="UP001281147">
    <property type="component" value="Unassembled WGS sequence"/>
</dbReference>
<dbReference type="EMBL" id="JAUTXU010000049">
    <property type="protein sequence ID" value="KAK3715420.1"/>
    <property type="molecule type" value="Genomic_DNA"/>
</dbReference>
<protein>
    <submittedName>
        <fullName evidence="1">Uncharacterized protein</fullName>
    </submittedName>
</protein>
<keyword evidence="2" id="KW-1185">Reference proteome</keyword>
<sequence length="258" mass="28820">MDTFHRLAGVTESSNRNPRPSQPLEPPPTLQDPETSSQLQNDTRGSRASLPLDRRPSHKSFRSSQRGNSRSGSPNRPPLPSPARTQQHRQERRSHESARSGSGSEGEEDFAWGHEAQTTRVIRVRRDWLGAGDLYPQFQNLYPEILDPLVTDEDFRFLISNLNSRLKATFSPFTTRAWVDAVMGAATGYVWEDLGLTGVKKGMKGIERVLDEWNEDGREVRVVQVRRTGFMALDFVVPDPGIDGDVDGDREGGIGPAE</sequence>
<name>A0ACC3NEL1_9PEZI</name>
<comment type="caution">
    <text evidence="1">The sequence shown here is derived from an EMBL/GenBank/DDBJ whole genome shotgun (WGS) entry which is preliminary data.</text>
</comment>
<gene>
    <name evidence="1" type="ORF">LTR37_007148</name>
</gene>
<evidence type="ECO:0000313" key="2">
    <source>
        <dbReference type="Proteomes" id="UP001281147"/>
    </source>
</evidence>
<evidence type="ECO:0000313" key="1">
    <source>
        <dbReference type="EMBL" id="KAK3715420.1"/>
    </source>
</evidence>
<proteinExistence type="predicted"/>
<organism evidence="1 2">
    <name type="scientific">Vermiconidia calcicola</name>
    <dbReference type="NCBI Taxonomy" id="1690605"/>
    <lineage>
        <taxon>Eukaryota</taxon>
        <taxon>Fungi</taxon>
        <taxon>Dikarya</taxon>
        <taxon>Ascomycota</taxon>
        <taxon>Pezizomycotina</taxon>
        <taxon>Dothideomycetes</taxon>
        <taxon>Dothideomycetidae</taxon>
        <taxon>Mycosphaerellales</taxon>
        <taxon>Extremaceae</taxon>
        <taxon>Vermiconidia</taxon>
    </lineage>
</organism>